<accession>A0A077ZR97</accession>
<dbReference type="InParanoid" id="A0A077ZR97"/>
<feature type="region of interest" description="Disordered" evidence="1">
    <location>
        <begin position="707"/>
        <end position="744"/>
    </location>
</feature>
<organism evidence="2 3">
    <name type="scientific">Stylonychia lemnae</name>
    <name type="common">Ciliate</name>
    <dbReference type="NCBI Taxonomy" id="5949"/>
    <lineage>
        <taxon>Eukaryota</taxon>
        <taxon>Sar</taxon>
        <taxon>Alveolata</taxon>
        <taxon>Ciliophora</taxon>
        <taxon>Intramacronucleata</taxon>
        <taxon>Spirotrichea</taxon>
        <taxon>Stichotrichia</taxon>
        <taxon>Sporadotrichida</taxon>
        <taxon>Oxytrichidae</taxon>
        <taxon>Stylonychinae</taxon>
        <taxon>Stylonychia</taxon>
    </lineage>
</organism>
<dbReference type="OrthoDB" id="312583at2759"/>
<feature type="compositionally biased region" description="Basic and acidic residues" evidence="1">
    <location>
        <begin position="104"/>
        <end position="114"/>
    </location>
</feature>
<dbReference type="EMBL" id="CCKQ01001322">
    <property type="protein sequence ID" value="CDW72417.1"/>
    <property type="molecule type" value="Genomic_DNA"/>
</dbReference>
<protein>
    <submittedName>
        <fullName evidence="2">Uncharacterized protein</fullName>
    </submittedName>
</protein>
<proteinExistence type="predicted"/>
<dbReference type="PANTHER" id="PTHR33667">
    <property type="entry name" value="SI:DKEY-57N24.6"/>
    <property type="match status" value="1"/>
</dbReference>
<evidence type="ECO:0000256" key="1">
    <source>
        <dbReference type="SAM" id="MobiDB-lite"/>
    </source>
</evidence>
<evidence type="ECO:0000313" key="3">
    <source>
        <dbReference type="Proteomes" id="UP000039865"/>
    </source>
</evidence>
<dbReference type="Proteomes" id="UP000039865">
    <property type="component" value="Unassembled WGS sequence"/>
</dbReference>
<sequence length="1083" mass="125990">MKKQGYFDLDYYSQQDNLDDPIPKNECQFKLIFETKQEAGHYFKLKFDWININGDSIDFQKHDTGFFRDWTLIKIEGEEPKPVEQEAPSKGAPAGKKPAAPAKPDPKKGGALEEITDNRPRQITFTKDFGQEMGNGIRITEEVAKRFAESYMKIEVYEVNRETQEESLKDTVKIDLSCMLFPKTKVDFNWMFEKLKPIQIHYLSVTIQSDQPLLSDFLRKKLNPLQIHLVACKDIPYKTEPKFKPIYCVFKFVDGKSFSTLEFPQQPFIKFMHKHVFLIGSQDPVQLKELLATQIVKVELHDCDEYVPPEDEKDAKFSIGCAKFTLKDFLRSNCKELKLRSDVYPVKREQQDNTQNLDLNTTARKGERGIEKASPYLINATYCVLTAELSYPIGSFNEENELKLLKPSLGEDSTTQAQADQRVSNLTNKPGAQTTSQLNNAKSQEHLISQGSMRSALMTPNRTQEAFNEQDAIYERAIIIIPYKAQDMVKQIETSFENINMLGLGVDNVRYINTKEFSDEEKKNRKMDIIGGFELMDAECRIYVFEGLGGLGRGMNQFYIENQRQRPNDKKFKLLYNPEVRFKNRLYLDFNVQIKKVKLRDTLTKIMGSPDVYLRSKVPEDIYDTLQKFAEMRKLDRMTLVRDFNLFPVTERLLNLERKYGDSLSYEDLYGRANKPRRKKVGDETMSVNFADDTMAQKSVTVFSQATASQFDKKPSTQENTNQYTQRRERYSHKGQTEAKNHDFEDLLKSRKEAAQRDLKQEQIDKLKSMSVGRPPKERMNIPEGVEVFMYGNQKLNIWEFQKEQLRKQIADDKKNFYTYSSDFLTLAFPLINENEIKMKEKEENEQKWKTKKGFDNLIKKNNYAEHPKKPPQCIIDDLQLPYVEQLKEKMEAMKGRQPFIPDDGKSDFQKNFRVPPTFSDREFFNTVFISGDDMVKEQQMLQQKELETWKNKLVVENPHFKVNTIQHLKPGQIEKHRNLLEDPPKKVGFRLSNTRLRDITTRSILASKHIENIPSTIFANAAYIDPMKIIPKMKEKDPTMMTGGSRDFNTNIKNDILSGSPKSRKVFIQPVSKDEKTGPKWE</sequence>
<reference evidence="2 3" key="1">
    <citation type="submission" date="2014-06" db="EMBL/GenBank/DDBJ databases">
        <authorList>
            <person name="Swart Estienne"/>
        </authorList>
    </citation>
    <scope>NUCLEOTIDE SEQUENCE [LARGE SCALE GENOMIC DNA]</scope>
    <source>
        <strain evidence="2 3">130c</strain>
    </source>
</reference>
<feature type="region of interest" description="Disordered" evidence="1">
    <location>
        <begin position="77"/>
        <end position="114"/>
    </location>
</feature>
<keyword evidence="3" id="KW-1185">Reference proteome</keyword>
<dbReference type="PANTHER" id="PTHR33667:SF7">
    <property type="entry name" value="RIKEN CDNA 1810020O05 GENE"/>
    <property type="match status" value="1"/>
</dbReference>
<dbReference type="OMA" id="DKKNFYT"/>
<feature type="region of interest" description="Disordered" evidence="1">
    <location>
        <begin position="1056"/>
        <end position="1083"/>
    </location>
</feature>
<feature type="compositionally biased region" description="Basic and acidic residues" evidence="1">
    <location>
        <begin position="735"/>
        <end position="744"/>
    </location>
</feature>
<feature type="compositionally biased region" description="Low complexity" evidence="1">
    <location>
        <begin position="88"/>
        <end position="102"/>
    </location>
</feature>
<gene>
    <name evidence="2" type="primary">Contig2118.g2278</name>
    <name evidence="2" type="ORF">STYLEM_1377</name>
</gene>
<dbReference type="AlphaFoldDB" id="A0A077ZR97"/>
<evidence type="ECO:0000313" key="2">
    <source>
        <dbReference type="EMBL" id="CDW72417.1"/>
    </source>
</evidence>
<feature type="compositionally biased region" description="Basic and acidic residues" evidence="1">
    <location>
        <begin position="1073"/>
        <end position="1083"/>
    </location>
</feature>
<name>A0A077ZR97_STYLE</name>